<dbReference type="EMBL" id="NKHZ01000031">
    <property type="protein sequence ID" value="PNS19591.1"/>
    <property type="molecule type" value="Genomic_DNA"/>
</dbReference>
<name>A0A2K1QX08_9PEZI</name>
<keyword evidence="3 6" id="KW-0698">rRNA processing</keyword>
<evidence type="ECO:0000313" key="8">
    <source>
        <dbReference type="EMBL" id="PNS19591.1"/>
    </source>
</evidence>
<comment type="similarity">
    <text evidence="2 6">Belongs to the C1D family.</text>
</comment>
<dbReference type="GO" id="GO:0000178">
    <property type="term" value="C:exosome (RNase complex)"/>
    <property type="evidence" value="ECO:0007669"/>
    <property type="project" value="TreeGrafter"/>
</dbReference>
<keyword evidence="9" id="KW-1185">Reference proteome</keyword>
<evidence type="ECO:0000256" key="1">
    <source>
        <dbReference type="ARBA" id="ARBA00004123"/>
    </source>
</evidence>
<evidence type="ECO:0000313" key="9">
    <source>
        <dbReference type="Proteomes" id="UP000243797"/>
    </source>
</evidence>
<dbReference type="AlphaFoldDB" id="A0A2K1QX08"/>
<comment type="subcellular location">
    <subcellularLocation>
        <location evidence="1 6">Nucleus</location>
    </subcellularLocation>
</comment>
<evidence type="ECO:0000256" key="6">
    <source>
        <dbReference type="RuleBase" id="RU368003"/>
    </source>
</evidence>
<dbReference type="STRING" id="2082308.A0A2K1QX08"/>
<dbReference type="InterPro" id="IPR007146">
    <property type="entry name" value="Sas10/Utp3/C1D"/>
</dbReference>
<feature type="compositionally biased region" description="Basic residues" evidence="7">
    <location>
        <begin position="226"/>
        <end position="240"/>
    </location>
</feature>
<evidence type="ECO:0000256" key="4">
    <source>
        <dbReference type="ARBA" id="ARBA00022884"/>
    </source>
</evidence>
<evidence type="ECO:0000256" key="2">
    <source>
        <dbReference type="ARBA" id="ARBA00009154"/>
    </source>
</evidence>
<feature type="compositionally biased region" description="Basic and acidic residues" evidence="7">
    <location>
        <begin position="210"/>
        <end position="222"/>
    </location>
</feature>
<proteinExistence type="inferred from homology"/>
<feature type="compositionally biased region" description="Low complexity" evidence="7">
    <location>
        <begin position="280"/>
        <end position="296"/>
    </location>
</feature>
<protein>
    <recommendedName>
        <fullName evidence="6">Exosome complex protein</fullName>
    </recommendedName>
</protein>
<comment type="caution">
    <text evidence="8">The sequence shown here is derived from an EMBL/GenBank/DDBJ whole genome shotgun (WGS) entry which is preliminary data.</text>
</comment>
<feature type="region of interest" description="Disordered" evidence="7">
    <location>
        <begin position="167"/>
        <end position="316"/>
    </location>
</feature>
<organism evidence="8 9">
    <name type="scientific">Sphaceloma murrayae</name>
    <dbReference type="NCBI Taxonomy" id="2082308"/>
    <lineage>
        <taxon>Eukaryota</taxon>
        <taxon>Fungi</taxon>
        <taxon>Dikarya</taxon>
        <taxon>Ascomycota</taxon>
        <taxon>Pezizomycotina</taxon>
        <taxon>Dothideomycetes</taxon>
        <taxon>Dothideomycetidae</taxon>
        <taxon>Myriangiales</taxon>
        <taxon>Elsinoaceae</taxon>
        <taxon>Sphaceloma</taxon>
    </lineage>
</organism>
<dbReference type="GO" id="GO:0000460">
    <property type="term" value="P:maturation of 5.8S rRNA"/>
    <property type="evidence" value="ECO:0007669"/>
    <property type="project" value="TreeGrafter"/>
</dbReference>
<reference evidence="8 9" key="1">
    <citation type="submission" date="2017-06" db="EMBL/GenBank/DDBJ databases">
        <title>Draft genome sequence of a variant of Elsinoe murrayae.</title>
        <authorList>
            <person name="Cheng Q."/>
        </authorList>
    </citation>
    <scope>NUCLEOTIDE SEQUENCE [LARGE SCALE GENOMIC DNA]</scope>
    <source>
        <strain evidence="8 9">CQ-2017a</strain>
    </source>
</reference>
<sequence>MATEGDSSRVESLLESLAEQIDGVDTALEPLLSKALSATTSKVPLLDKAKIYIHTAYAIESLVFSYLNLNGVDAKTHPVFAELKRVRSYFEKVKGVESEGPAAKLDKGAATRFIKHALSGNDEFDRNKSEAQQAQHAGAKRKADALADRYSTGNRFGAVSKKMKDYETNGNLKDAGSDGPVPEAEKRVKSTGTRTTFSDEEPEVAPSDTPDGREQSSSEHMDASSPRRKKERKHHKNKKHDTKDVDESPVHPESVKVDKQDTKRHKHSHPPKDAHQAFQSLLSKSGGSAKTKSGESSGKKKKRHTAGSGISNQGTT</sequence>
<dbReference type="FunCoup" id="A0A2K1QX08">
    <property type="interactions" value="256"/>
</dbReference>
<dbReference type="Pfam" id="PF04000">
    <property type="entry name" value="Sas10_Utp3"/>
    <property type="match status" value="1"/>
</dbReference>
<dbReference type="Proteomes" id="UP000243797">
    <property type="component" value="Unassembled WGS sequence"/>
</dbReference>
<keyword evidence="4 6" id="KW-0694">RNA-binding</keyword>
<dbReference type="InParanoid" id="A0A2K1QX08"/>
<dbReference type="GO" id="GO:0003677">
    <property type="term" value="F:DNA binding"/>
    <property type="evidence" value="ECO:0007669"/>
    <property type="project" value="TreeGrafter"/>
</dbReference>
<dbReference type="InterPro" id="IPR011082">
    <property type="entry name" value="Exosome-assoc_fac/DNA_repair"/>
</dbReference>
<evidence type="ECO:0000256" key="3">
    <source>
        <dbReference type="ARBA" id="ARBA00022552"/>
    </source>
</evidence>
<dbReference type="GO" id="GO:0010468">
    <property type="term" value="P:regulation of gene expression"/>
    <property type="evidence" value="ECO:0007669"/>
    <property type="project" value="TreeGrafter"/>
</dbReference>
<feature type="compositionally biased region" description="Basic and acidic residues" evidence="7">
    <location>
        <begin position="241"/>
        <end position="261"/>
    </location>
</feature>
<dbReference type="PANTHER" id="PTHR15341">
    <property type="entry name" value="SUN-COR STEROID HORMONE RECEPTOR CO-REPRESSOR"/>
    <property type="match status" value="1"/>
</dbReference>
<evidence type="ECO:0000256" key="7">
    <source>
        <dbReference type="SAM" id="MobiDB-lite"/>
    </source>
</evidence>
<accession>A0A2K1QX08</accession>
<gene>
    <name evidence="8" type="ORF">CAC42_7435</name>
</gene>
<dbReference type="OrthoDB" id="1421013at2759"/>
<evidence type="ECO:0000256" key="5">
    <source>
        <dbReference type="ARBA" id="ARBA00023242"/>
    </source>
</evidence>
<dbReference type="GO" id="GO:0003723">
    <property type="term" value="F:RNA binding"/>
    <property type="evidence" value="ECO:0007669"/>
    <property type="project" value="UniProtKB-UniRule"/>
</dbReference>
<dbReference type="GO" id="GO:0005730">
    <property type="term" value="C:nucleolus"/>
    <property type="evidence" value="ECO:0007669"/>
    <property type="project" value="TreeGrafter"/>
</dbReference>
<keyword evidence="5 6" id="KW-0539">Nucleus</keyword>
<dbReference type="PANTHER" id="PTHR15341:SF3">
    <property type="entry name" value="NUCLEAR NUCLEIC ACID-BINDING PROTEIN C1D"/>
    <property type="match status" value="1"/>
</dbReference>
<comment type="function">
    <text evidence="6">Required for exosome-dependent processing of pre-rRNA and small nucleolar RNA (snRNA) precursors. Involved in processing of 35S pre-rRNA at the A0, A1 and A2 sites.</text>
</comment>